<dbReference type="EMBL" id="JABANM010002296">
    <property type="protein sequence ID" value="KAF4752785.1"/>
    <property type="molecule type" value="Genomic_DNA"/>
</dbReference>
<name>A0A7J6U5X3_PEROL</name>
<evidence type="ECO:0000313" key="1">
    <source>
        <dbReference type="EMBL" id="KAF4752785.1"/>
    </source>
</evidence>
<dbReference type="AlphaFoldDB" id="A0A7J6U5X3"/>
<accession>A0A7J6U5X3</accession>
<organism evidence="1 2">
    <name type="scientific">Perkinsus olseni</name>
    <name type="common">Perkinsus atlanticus</name>
    <dbReference type="NCBI Taxonomy" id="32597"/>
    <lineage>
        <taxon>Eukaryota</taxon>
        <taxon>Sar</taxon>
        <taxon>Alveolata</taxon>
        <taxon>Perkinsozoa</taxon>
        <taxon>Perkinsea</taxon>
        <taxon>Perkinsida</taxon>
        <taxon>Perkinsidae</taxon>
        <taxon>Perkinsus</taxon>
    </lineage>
</organism>
<protein>
    <submittedName>
        <fullName evidence="1">Uncharacterized protein</fullName>
    </submittedName>
</protein>
<reference evidence="1 2" key="1">
    <citation type="submission" date="2020-04" db="EMBL/GenBank/DDBJ databases">
        <title>Perkinsus olseni comparative genomics.</title>
        <authorList>
            <person name="Bogema D.R."/>
        </authorList>
    </citation>
    <scope>NUCLEOTIDE SEQUENCE [LARGE SCALE GENOMIC DNA]</scope>
    <source>
        <strain evidence="1">ATCC PRA-205</strain>
    </source>
</reference>
<gene>
    <name evidence="1" type="ORF">FOZ62_027430</name>
</gene>
<dbReference type="Proteomes" id="UP000574390">
    <property type="component" value="Unassembled WGS sequence"/>
</dbReference>
<proteinExistence type="predicted"/>
<evidence type="ECO:0000313" key="2">
    <source>
        <dbReference type="Proteomes" id="UP000574390"/>
    </source>
</evidence>
<sequence>MRLVTSLLTVGTSVAIGVKSGIRRSPSPVSPSSPIPAHARKVGGKCLLDLDDLEVEISVNKLNRIATKCTRKGTGKLEANIDTPCYGDNSYTCQELAQSVHDEGILPVIVRIPLFLRIPLLSRYYEPVMLHVYKGVWTSKAYLSVDFLPGNYTSLPTRLLPFTRRVFPTMLASPALALLALLESAHAAAGSIRSLHGGNGIIAPPLEANRIERSFAVPPDGNGFNGSWCFVNGAPNGEVTQLRIQQHGTAMVINSYLGDPPSYSW</sequence>
<comment type="caution">
    <text evidence="1">The sequence shown here is derived from an EMBL/GenBank/DDBJ whole genome shotgun (WGS) entry which is preliminary data.</text>
</comment>